<dbReference type="EMBL" id="LR797821">
    <property type="protein sequence ID" value="CAB4241298.1"/>
    <property type="molecule type" value="Genomic_DNA"/>
</dbReference>
<organism evidence="1">
    <name type="scientific">uncultured Caudovirales phage</name>
    <dbReference type="NCBI Taxonomy" id="2100421"/>
    <lineage>
        <taxon>Viruses</taxon>
        <taxon>Duplodnaviria</taxon>
        <taxon>Heunggongvirae</taxon>
        <taxon>Uroviricota</taxon>
        <taxon>Caudoviricetes</taxon>
        <taxon>Peduoviridae</taxon>
        <taxon>Maltschvirus</taxon>
        <taxon>Maltschvirus maltsch</taxon>
    </lineage>
</organism>
<protein>
    <submittedName>
        <fullName evidence="1">Uncharacterized protein</fullName>
    </submittedName>
</protein>
<evidence type="ECO:0000313" key="1">
    <source>
        <dbReference type="EMBL" id="CAB4241298.1"/>
    </source>
</evidence>
<accession>A0A6J5T8S7</accession>
<reference evidence="1" key="1">
    <citation type="submission" date="2020-05" db="EMBL/GenBank/DDBJ databases">
        <authorList>
            <person name="Chiriac C."/>
            <person name="Salcher M."/>
            <person name="Ghai R."/>
            <person name="Kavagutti S V."/>
        </authorList>
    </citation>
    <scope>NUCLEOTIDE SEQUENCE</scope>
</reference>
<name>A0A6J5T8S7_9CAUD</name>
<proteinExistence type="predicted"/>
<gene>
    <name evidence="1" type="ORF">UFOVP60_7</name>
</gene>
<sequence>MINVGVAGRFKLEAINEETGERRELAPWFNNLITDQGLNHLGTSGIGQYCLVGTGSTTPSETDTTLANKLAHTTTNAGVTYGGQATTTYYSWVRVVFRFAAGVAAGNLTELGVGISTTLLFSRTLIKDGSGNPTTITVLPSEALDVTYELRMYAPSADTTHTTVIGGVPYTGVVRPSLVTNSGNGDAWGVRSFVVPSSLNGISPTFTVFSGAVGAVTAGPSGTQETLTGSVAESVYSQNSLNRSGTITCPLSEGNLAGGIGAVAINTTLGRYQIGFSPSLPKDATKVLTLSFTLSWNRMVI</sequence>